<gene>
    <name evidence="3" type="primary">rpl40e</name>
    <name evidence="6" type="ORF">B7O98_03985</name>
</gene>
<comment type="similarity">
    <text evidence="3">Belongs to the eukaryotic ribosomal protein eL40 family.</text>
</comment>
<feature type="compositionally biased region" description="Basic residues" evidence="4">
    <location>
        <begin position="35"/>
        <end position="55"/>
    </location>
</feature>
<keyword evidence="1 3" id="KW-0689">Ribosomal protein</keyword>
<evidence type="ECO:0000256" key="2">
    <source>
        <dbReference type="ARBA" id="ARBA00023274"/>
    </source>
</evidence>
<dbReference type="GO" id="GO:0003735">
    <property type="term" value="F:structural constituent of ribosome"/>
    <property type="evidence" value="ECO:0007669"/>
    <property type="project" value="InterPro"/>
</dbReference>
<name>A0A2R7Y860_9CREN</name>
<dbReference type="Proteomes" id="UP000244093">
    <property type="component" value="Unassembled WGS sequence"/>
</dbReference>
<keyword evidence="2 3" id="KW-0687">Ribonucleoprotein</keyword>
<dbReference type="InterPro" id="IPR023657">
    <property type="entry name" value="Ribosomal_eL40_arc"/>
</dbReference>
<dbReference type="GO" id="GO:1990904">
    <property type="term" value="C:ribonucleoprotein complex"/>
    <property type="evidence" value="ECO:0007669"/>
    <property type="project" value="UniProtKB-KW"/>
</dbReference>
<dbReference type="Pfam" id="PF01020">
    <property type="entry name" value="Ribosomal_L40e"/>
    <property type="match status" value="1"/>
</dbReference>
<dbReference type="GO" id="GO:0005840">
    <property type="term" value="C:ribosome"/>
    <property type="evidence" value="ECO:0007669"/>
    <property type="project" value="UniProtKB-KW"/>
</dbReference>
<sequence>MPVNDPALLKIVEARLLNKMVCRKCGALNPPGATKCRRCRSRDLRPKKKRVGVKK</sequence>
<accession>A0A2R7Y860</accession>
<dbReference type="InterPro" id="IPR001975">
    <property type="entry name" value="Ribosomal_eL40_dom"/>
</dbReference>
<evidence type="ECO:0000313" key="7">
    <source>
        <dbReference type="Proteomes" id="UP000244093"/>
    </source>
</evidence>
<protein>
    <recommendedName>
        <fullName evidence="3">Large ribosomal subunit protein eL40</fullName>
    </recommendedName>
</protein>
<reference evidence="6 7" key="1">
    <citation type="journal article" date="2018" name="Syst. Appl. Microbiol.">
        <title>A new symbiotic nanoarchaeote (Candidatus Nanoclepta minutus) and its host (Zestosphaera tikiterensis gen. nov., sp. nov.) from a New Zealand hot spring.</title>
        <authorList>
            <person name="St John E."/>
            <person name="Liu Y."/>
            <person name="Podar M."/>
            <person name="Stott M.B."/>
            <person name="Meneghin J."/>
            <person name="Chen Z."/>
            <person name="Lagutin K."/>
            <person name="Mitchell K."/>
            <person name="Reysenbach A.L."/>
        </authorList>
    </citation>
    <scope>NUCLEOTIDE SEQUENCE [LARGE SCALE GENOMIC DNA]</scope>
    <source>
        <strain evidence="6">NZ3</strain>
    </source>
</reference>
<dbReference type="InterPro" id="IPR011332">
    <property type="entry name" value="Ribosomal_zn-bd"/>
</dbReference>
<evidence type="ECO:0000256" key="4">
    <source>
        <dbReference type="SAM" id="MobiDB-lite"/>
    </source>
</evidence>
<proteinExistence type="inferred from homology"/>
<dbReference type="NCBIfam" id="NF003161">
    <property type="entry name" value="PRK04136.1"/>
    <property type="match status" value="1"/>
</dbReference>
<dbReference type="Gene3D" id="4.10.1060.50">
    <property type="match status" value="1"/>
</dbReference>
<feature type="domain" description="Large ribosomal subunit protein eL40" evidence="5">
    <location>
        <begin position="3"/>
        <end position="51"/>
    </location>
</feature>
<dbReference type="SUPFAM" id="SSF57829">
    <property type="entry name" value="Zn-binding ribosomal proteins"/>
    <property type="match status" value="1"/>
</dbReference>
<dbReference type="PANTHER" id="PTHR39649">
    <property type="entry name" value="50S RIBOSOMAL PROTEIN L40E"/>
    <property type="match status" value="1"/>
</dbReference>
<dbReference type="HAMAP" id="MF_00788">
    <property type="entry name" value="Ribosomal_eL40"/>
    <property type="match status" value="1"/>
</dbReference>
<dbReference type="AlphaFoldDB" id="A0A2R7Y860"/>
<evidence type="ECO:0000256" key="3">
    <source>
        <dbReference type="HAMAP-Rule" id="MF_00788"/>
    </source>
</evidence>
<dbReference type="PANTHER" id="PTHR39649:SF1">
    <property type="entry name" value="LARGE RIBOSOMAL SUBUNIT PROTEIN EL40"/>
    <property type="match status" value="1"/>
</dbReference>
<dbReference type="EMBL" id="NBVN01000002">
    <property type="protein sequence ID" value="PUA33587.1"/>
    <property type="molecule type" value="Genomic_DNA"/>
</dbReference>
<feature type="region of interest" description="Disordered" evidence="4">
    <location>
        <begin position="34"/>
        <end position="55"/>
    </location>
</feature>
<dbReference type="SMART" id="SM01377">
    <property type="entry name" value="Ribosomal_L40e"/>
    <property type="match status" value="1"/>
</dbReference>
<evidence type="ECO:0000256" key="1">
    <source>
        <dbReference type="ARBA" id="ARBA00022980"/>
    </source>
</evidence>
<dbReference type="GO" id="GO:0006412">
    <property type="term" value="P:translation"/>
    <property type="evidence" value="ECO:0007669"/>
    <property type="project" value="UniProtKB-UniRule"/>
</dbReference>
<evidence type="ECO:0000259" key="5">
    <source>
        <dbReference type="SMART" id="SM01377"/>
    </source>
</evidence>
<comment type="caution">
    <text evidence="6">The sequence shown here is derived from an EMBL/GenBank/DDBJ whole genome shotgun (WGS) entry which is preliminary data.</text>
</comment>
<dbReference type="InterPro" id="IPR038587">
    <property type="entry name" value="Ribosomal_eL40_sf"/>
</dbReference>
<organism evidence="6 7">
    <name type="scientific">Zestosphaera tikiterensis</name>
    <dbReference type="NCBI Taxonomy" id="1973259"/>
    <lineage>
        <taxon>Archaea</taxon>
        <taxon>Thermoproteota</taxon>
        <taxon>Thermoprotei</taxon>
        <taxon>Desulfurococcales</taxon>
        <taxon>Desulfurococcaceae</taxon>
        <taxon>Zestosphaera</taxon>
    </lineage>
</organism>
<evidence type="ECO:0000313" key="6">
    <source>
        <dbReference type="EMBL" id="PUA33587.1"/>
    </source>
</evidence>